<feature type="compositionally biased region" description="Basic and acidic residues" evidence="1">
    <location>
        <begin position="174"/>
        <end position="193"/>
    </location>
</feature>
<proteinExistence type="predicted"/>
<feature type="region of interest" description="Disordered" evidence="1">
    <location>
        <begin position="223"/>
        <end position="258"/>
    </location>
</feature>
<sequence>MESLMQPDDSVLYEVRIFVDGLCVAYVFTIGVLSKVVLTNAYTEAAFSVRGLLGPMLSASCSLKVYLSSQVDKNGNQDSLRFPPFHQEILQQSHWDAGELHGRIRVTISEGFSRPHRSPPFERFKDIIAFSFQHAPLHILEYSNIAWPNAGMWCQIPCNFFKYHSGTGYSGYSDPKEADDAHAHSPTRHETRKPGTGSSQTSSQPIPSTWPYRIFPTPLPHWSSGPRDPRFAPQDPPLPDPFTEPFMGGHGPSRRARSTLEDVPMPDYVGSSSTSSRAISNMTGISYEHNKQPSITAPADDEQYNELIEAMSPTKPLSTGTFAPTNTPSYVPTTVTRPSAAAKARTESYSQSGCRPTGPKEISQPGTRDVSGSSAKSGPAVEHIVETNATRRVLVSPSGNIKGKKETKGICSNKENEPDGTGENSGREMSKIVNNQPRVVVRTSESAVHVSSEIKRKRPSGRSLEGSQTNDDIASSSPTKKMSRVDRRESTQQESIDEYVDTHPQAGTDGTGEIE</sequence>
<dbReference type="OrthoDB" id="5417628at2759"/>
<organism evidence="2 3">
    <name type="scientific">Rasamsonia emersonii (strain ATCC 16479 / CBS 393.64 / IMI 116815)</name>
    <dbReference type="NCBI Taxonomy" id="1408163"/>
    <lineage>
        <taxon>Eukaryota</taxon>
        <taxon>Fungi</taxon>
        <taxon>Dikarya</taxon>
        <taxon>Ascomycota</taxon>
        <taxon>Pezizomycotina</taxon>
        <taxon>Eurotiomycetes</taxon>
        <taxon>Eurotiomycetidae</taxon>
        <taxon>Eurotiales</taxon>
        <taxon>Trichocomaceae</taxon>
        <taxon>Rasamsonia</taxon>
    </lineage>
</organism>
<feature type="region of interest" description="Disordered" evidence="1">
    <location>
        <begin position="174"/>
        <end position="210"/>
    </location>
</feature>
<protein>
    <submittedName>
        <fullName evidence="2">Uncharacterized protein</fullName>
    </submittedName>
</protein>
<keyword evidence="3" id="KW-1185">Reference proteome</keyword>
<evidence type="ECO:0000256" key="1">
    <source>
        <dbReference type="SAM" id="MobiDB-lite"/>
    </source>
</evidence>
<comment type="caution">
    <text evidence="2">The sequence shown here is derived from an EMBL/GenBank/DDBJ whole genome shotgun (WGS) entry which is preliminary data.</text>
</comment>
<dbReference type="Proteomes" id="UP000053958">
    <property type="component" value="Unassembled WGS sequence"/>
</dbReference>
<accession>A0A0F4YR48</accession>
<evidence type="ECO:0000313" key="2">
    <source>
        <dbReference type="EMBL" id="KKA20580.1"/>
    </source>
</evidence>
<gene>
    <name evidence="2" type="ORF">T310_5393</name>
</gene>
<dbReference type="GeneID" id="25317738"/>
<dbReference type="RefSeq" id="XP_013327192.1">
    <property type="nucleotide sequence ID" value="XM_013471738.1"/>
</dbReference>
<feature type="compositionally biased region" description="Polar residues" evidence="1">
    <location>
        <begin position="465"/>
        <end position="480"/>
    </location>
</feature>
<reference evidence="2 3" key="1">
    <citation type="submission" date="2015-04" db="EMBL/GenBank/DDBJ databases">
        <authorList>
            <person name="Heijne W.H."/>
            <person name="Fedorova N.D."/>
            <person name="Nierman W.C."/>
            <person name="Vollebregt A.W."/>
            <person name="Zhao Z."/>
            <person name="Wu L."/>
            <person name="Kumar M."/>
            <person name="Stam H."/>
            <person name="van den Berg M.A."/>
            <person name="Pel H.J."/>
        </authorList>
    </citation>
    <scope>NUCLEOTIDE SEQUENCE [LARGE SCALE GENOMIC DNA]</scope>
    <source>
        <strain evidence="2 3">CBS 393.64</strain>
    </source>
</reference>
<feature type="compositionally biased region" description="Polar residues" evidence="1">
    <location>
        <begin position="315"/>
        <end position="337"/>
    </location>
</feature>
<feature type="compositionally biased region" description="Low complexity" evidence="1">
    <location>
        <begin position="194"/>
        <end position="209"/>
    </location>
</feature>
<dbReference type="AlphaFoldDB" id="A0A0F4YR48"/>
<dbReference type="EMBL" id="LASV01000246">
    <property type="protein sequence ID" value="KKA20580.1"/>
    <property type="molecule type" value="Genomic_DNA"/>
</dbReference>
<dbReference type="STRING" id="1408163.A0A0F4YR48"/>
<feature type="compositionally biased region" description="Polar residues" evidence="1">
    <location>
        <begin position="364"/>
        <end position="376"/>
    </location>
</feature>
<feature type="region of interest" description="Disordered" evidence="1">
    <location>
        <begin position="315"/>
        <end position="515"/>
    </location>
</feature>
<name>A0A0F4YR48_RASE3</name>
<evidence type="ECO:0000313" key="3">
    <source>
        <dbReference type="Proteomes" id="UP000053958"/>
    </source>
</evidence>